<dbReference type="RefSeq" id="WP_147237777.1">
    <property type="nucleotide sequence ID" value="NZ_JAZHFZ010000046.1"/>
</dbReference>
<dbReference type="EMBL" id="VOQS01000005">
    <property type="protein sequence ID" value="TXC80252.1"/>
    <property type="molecule type" value="Genomic_DNA"/>
</dbReference>
<comment type="caution">
    <text evidence="5">The sequence shown here is derived from an EMBL/GenBank/DDBJ whole genome shotgun (WGS) entry which is preliminary data.</text>
</comment>
<evidence type="ECO:0000313" key="4">
    <source>
        <dbReference type="EMBL" id="MEM5345361.1"/>
    </source>
</evidence>
<evidence type="ECO:0000313" key="6">
    <source>
        <dbReference type="Proteomes" id="UP000321776"/>
    </source>
</evidence>
<dbReference type="Pfam" id="PF25838">
    <property type="entry name" value="Apionate_lact_M"/>
    <property type="match status" value="1"/>
</dbReference>
<evidence type="ECO:0000259" key="2">
    <source>
        <dbReference type="Pfam" id="PF25838"/>
    </source>
</evidence>
<gene>
    <name evidence="5" type="ORF">FRZ40_38840</name>
    <name evidence="4" type="ORF">V4C56_37770</name>
</gene>
<dbReference type="Pfam" id="PF25839">
    <property type="entry name" value="Apionate_lact_C"/>
    <property type="match status" value="1"/>
</dbReference>
<evidence type="ECO:0000313" key="7">
    <source>
        <dbReference type="Proteomes" id="UP001481677"/>
    </source>
</evidence>
<reference evidence="4 7" key="3">
    <citation type="submission" date="2024-01" db="EMBL/GenBank/DDBJ databases">
        <title>The diversity of rhizobia nodulating Mimosa spp. in eleven states of Brazil covering several biomes is determined by host plant, location, and edaphic factors.</title>
        <authorList>
            <person name="Rouws L."/>
            <person name="Barauna A."/>
            <person name="Beukes C."/>
            <person name="De Faria S.M."/>
            <person name="Gross E."/>
            <person name="Dos Reis Junior F.B."/>
            <person name="Simon M."/>
            <person name="Maluk M."/>
            <person name="Odee D.W."/>
            <person name="Kenicer G."/>
            <person name="Young J.P.W."/>
            <person name="Reis V.M."/>
            <person name="Zilli J."/>
            <person name="James E.K."/>
        </authorList>
    </citation>
    <scope>NUCLEOTIDE SEQUENCE [LARGE SCALE GENOMIC DNA]</scope>
    <source>
        <strain evidence="4 7">JPY530</strain>
    </source>
</reference>
<organism evidence="5 6">
    <name type="scientific">Paraburkholderia azotifigens</name>
    <dbReference type="NCBI Taxonomy" id="2057004"/>
    <lineage>
        <taxon>Bacteria</taxon>
        <taxon>Pseudomonadati</taxon>
        <taxon>Pseudomonadota</taxon>
        <taxon>Betaproteobacteria</taxon>
        <taxon>Burkholderiales</taxon>
        <taxon>Burkholderiaceae</taxon>
        <taxon>Paraburkholderia</taxon>
    </lineage>
</organism>
<dbReference type="InterPro" id="IPR058787">
    <property type="entry name" value="ApnL_M"/>
</dbReference>
<reference evidence="5 6" key="1">
    <citation type="journal article" date="2018" name="Int. J. Syst. Evol. Microbiol.">
        <title>Paraburkholderia azotifigens sp. nov., a nitrogen-fixing bacterium isolated from paddy soil.</title>
        <authorList>
            <person name="Choi G.M."/>
            <person name="Im W.T."/>
        </authorList>
    </citation>
    <scope>NUCLEOTIDE SEQUENCE [LARGE SCALE GENOMIC DNA]</scope>
    <source>
        <strain evidence="5 6">NF 2-5-3</strain>
    </source>
</reference>
<feature type="domain" description="D-apionate lactonase N-terminal" evidence="1">
    <location>
        <begin position="9"/>
        <end position="234"/>
    </location>
</feature>
<proteinExistence type="predicted"/>
<name>A0A5C6V4K1_9BURK</name>
<dbReference type="InterPro" id="IPR058789">
    <property type="entry name" value="ApnL_C"/>
</dbReference>
<protein>
    <submittedName>
        <fullName evidence="5">Uncharacterized protein</fullName>
    </submittedName>
</protein>
<dbReference type="AlphaFoldDB" id="A0A5C6V4K1"/>
<reference evidence="5" key="2">
    <citation type="submission" date="2019-08" db="EMBL/GenBank/DDBJ databases">
        <authorList>
            <person name="Im W.-T."/>
        </authorList>
    </citation>
    <scope>NUCLEOTIDE SEQUENCE</scope>
    <source>
        <strain evidence="5">NF 2-5-3</strain>
    </source>
</reference>
<dbReference type="Pfam" id="PF25837">
    <property type="entry name" value="Apionate_lact_N"/>
    <property type="match status" value="1"/>
</dbReference>
<keyword evidence="7" id="KW-1185">Reference proteome</keyword>
<evidence type="ECO:0000313" key="5">
    <source>
        <dbReference type="EMBL" id="TXC80252.1"/>
    </source>
</evidence>
<dbReference type="Proteomes" id="UP001481677">
    <property type="component" value="Unassembled WGS sequence"/>
</dbReference>
<dbReference type="EMBL" id="JAZHGA010000045">
    <property type="protein sequence ID" value="MEM5345361.1"/>
    <property type="molecule type" value="Genomic_DNA"/>
</dbReference>
<dbReference type="InterPro" id="IPR058788">
    <property type="entry name" value="ApnL_N"/>
</dbReference>
<evidence type="ECO:0000259" key="1">
    <source>
        <dbReference type="Pfam" id="PF25837"/>
    </source>
</evidence>
<sequence>MSEDRATLYYGTSQPVDDVRRLEAGPWSALLIDGALHDIRYRDVEVIRAVAFLVRDKDWGTCRPVLNGVEIDQTESGFRIAYRAHCANPDGHALSYALSMDCAGGGALSFSATVTAHDAFLTARCGFCVLHPLDGVAGAPARVEHGDGARESSAFPALIDPWQPFKDIRSIEHDMPCGLTVRCSFTGDVFEMEDQRNWSDASFKTYSRPLELPWPFTLEAGATTTQSVTLHVDERTFAGRGLHESHDGEARVITFDSTDEPMPKLGIAVAVDEIDLALEHLSLLKELAPQQLTLCFDPTAGHGLHELERFAALQRQSGIRCVLEYALPGIDAPRVELAALASWIAKAGIELTGIVVSPSVHRQSNPPGSLSPPCPALDEVYREARRAFPSLRIGGGMLSYFTELNRKRPPLELVDWTTHATCPIVHAADDRSVMQTLEAIAHITRSCRALIGARQPYSIGPVSIGMRQNPYGSRTMPNPHGERIAMVACDPRQRALFGGAWLAGYAAALAGAHIDTLTLGALTGARGLADVGDGMQRYPMFDVAKALARMAGATRLACAGANPREIACVAARDARGRLHWIVANLTGSPRSVRLDLHGIAGEPLRSVVVTGEQPVQGKGNVETPCLSPDKPVTLHPFACVIATTGQ</sequence>
<accession>A0A5C6V4K1</accession>
<evidence type="ECO:0000259" key="3">
    <source>
        <dbReference type="Pfam" id="PF25839"/>
    </source>
</evidence>
<feature type="domain" description="D-apionate lactonase C-terminal" evidence="3">
    <location>
        <begin position="563"/>
        <end position="640"/>
    </location>
</feature>
<dbReference type="Proteomes" id="UP000321776">
    <property type="component" value="Unassembled WGS sequence"/>
</dbReference>
<feature type="domain" description="D-apionate lactonase TIM barrel" evidence="2">
    <location>
        <begin position="265"/>
        <end position="552"/>
    </location>
</feature>